<evidence type="ECO:0000256" key="8">
    <source>
        <dbReference type="ARBA" id="ARBA00022801"/>
    </source>
</evidence>
<comment type="function">
    <text evidence="1">Removes C-terminal D-alanyl residues from sugar-peptide cell wall precursors.</text>
</comment>
<evidence type="ECO:0000256" key="4">
    <source>
        <dbReference type="ARBA" id="ARBA00012448"/>
    </source>
</evidence>
<dbReference type="InterPro" id="IPR018044">
    <property type="entry name" value="Peptidase_S11"/>
</dbReference>
<organism evidence="17 18">
    <name type="scientific">Bacillus solimangrovi</name>
    <dbReference type="NCBI Taxonomy" id="1305675"/>
    <lineage>
        <taxon>Bacteria</taxon>
        <taxon>Bacillati</taxon>
        <taxon>Bacillota</taxon>
        <taxon>Bacilli</taxon>
        <taxon>Bacillales</taxon>
        <taxon>Bacillaceae</taxon>
        <taxon>Bacillus</taxon>
    </lineage>
</organism>
<dbReference type="SUPFAM" id="SSF69189">
    <property type="entry name" value="Penicillin-binding protein associated domain"/>
    <property type="match status" value="1"/>
</dbReference>
<dbReference type="GO" id="GO:0006508">
    <property type="term" value="P:proteolysis"/>
    <property type="evidence" value="ECO:0007669"/>
    <property type="project" value="UniProtKB-KW"/>
</dbReference>
<accession>A0A1E5LD07</accession>
<keyword evidence="11" id="KW-0961">Cell wall biogenesis/degradation</keyword>
<evidence type="ECO:0000256" key="5">
    <source>
        <dbReference type="ARBA" id="ARBA00022645"/>
    </source>
</evidence>
<reference evidence="17 18" key="1">
    <citation type="submission" date="2016-08" db="EMBL/GenBank/DDBJ databases">
        <title>Genome of Bacillus solimangrovi GH2-4.</title>
        <authorList>
            <person name="Lim S."/>
            <person name="Kim B.-C."/>
        </authorList>
    </citation>
    <scope>NUCLEOTIDE SEQUENCE [LARGE SCALE GENOMIC DNA]</scope>
    <source>
        <strain evidence="17 18">GH2-4</strain>
    </source>
</reference>
<dbReference type="PANTHER" id="PTHR21581">
    <property type="entry name" value="D-ALANYL-D-ALANINE CARBOXYPEPTIDASE"/>
    <property type="match status" value="1"/>
</dbReference>
<keyword evidence="6" id="KW-0645">Protease</keyword>
<evidence type="ECO:0000256" key="12">
    <source>
        <dbReference type="ARBA" id="ARBA00034000"/>
    </source>
</evidence>
<dbReference type="GO" id="GO:0009002">
    <property type="term" value="F:serine-type D-Ala-D-Ala carboxypeptidase activity"/>
    <property type="evidence" value="ECO:0007669"/>
    <property type="project" value="UniProtKB-EC"/>
</dbReference>
<name>A0A1E5LD07_9BACI</name>
<dbReference type="EC" id="3.4.16.4" evidence="4"/>
<evidence type="ECO:0000256" key="3">
    <source>
        <dbReference type="ARBA" id="ARBA00007164"/>
    </source>
</evidence>
<dbReference type="Gene3D" id="2.60.410.10">
    <property type="entry name" value="D-Ala-D-Ala carboxypeptidase, C-terminal domain"/>
    <property type="match status" value="1"/>
</dbReference>
<feature type="active site" description="Proton acceptor" evidence="13">
    <location>
        <position position="67"/>
    </location>
</feature>
<dbReference type="RefSeq" id="WP_069718041.1">
    <property type="nucleotide sequence ID" value="NZ_MJEH01000043.1"/>
</dbReference>
<dbReference type="InterPro" id="IPR015956">
    <property type="entry name" value="Peniciliin-bd_prot_C_sf"/>
</dbReference>
<dbReference type="Proteomes" id="UP000095209">
    <property type="component" value="Unassembled WGS sequence"/>
</dbReference>
<evidence type="ECO:0000256" key="6">
    <source>
        <dbReference type="ARBA" id="ARBA00022670"/>
    </source>
</evidence>
<dbReference type="Gene3D" id="3.40.710.10">
    <property type="entry name" value="DD-peptidase/beta-lactamase superfamily"/>
    <property type="match status" value="1"/>
</dbReference>
<comment type="caution">
    <text evidence="17">The sequence shown here is derived from an EMBL/GenBank/DDBJ whole genome shotgun (WGS) entry which is preliminary data.</text>
</comment>
<evidence type="ECO:0000256" key="2">
    <source>
        <dbReference type="ARBA" id="ARBA00004752"/>
    </source>
</evidence>
<proteinExistence type="inferred from homology"/>
<dbReference type="InterPro" id="IPR001967">
    <property type="entry name" value="Peptidase_S11_N"/>
</dbReference>
<feature type="binding site" evidence="14">
    <location>
        <position position="261"/>
    </location>
    <ligand>
        <name>substrate</name>
    </ligand>
</feature>
<comment type="pathway">
    <text evidence="2">Cell wall biogenesis; peptidoglycan biosynthesis.</text>
</comment>
<feature type="active site" description="Proton acceptor" evidence="13">
    <location>
        <position position="70"/>
    </location>
</feature>
<dbReference type="Pfam" id="PF00768">
    <property type="entry name" value="Peptidase_S11"/>
    <property type="match status" value="1"/>
</dbReference>
<keyword evidence="10" id="KW-0573">Peptidoglycan synthesis</keyword>
<dbReference type="InterPro" id="IPR012338">
    <property type="entry name" value="Beta-lactam/transpept-like"/>
</dbReference>
<keyword evidence="8" id="KW-0378">Hydrolase</keyword>
<evidence type="ECO:0000313" key="18">
    <source>
        <dbReference type="Proteomes" id="UP000095209"/>
    </source>
</evidence>
<evidence type="ECO:0000256" key="14">
    <source>
        <dbReference type="PIRSR" id="PIRSR618044-2"/>
    </source>
</evidence>
<gene>
    <name evidence="17" type="ORF">BFG57_17615</name>
</gene>
<feature type="domain" description="Peptidase S11 D-Ala-D-Ala carboxypeptidase A C-terminal" evidence="16">
    <location>
        <begin position="311"/>
        <end position="422"/>
    </location>
</feature>
<dbReference type="GO" id="GO:0008360">
    <property type="term" value="P:regulation of cell shape"/>
    <property type="evidence" value="ECO:0007669"/>
    <property type="project" value="UniProtKB-KW"/>
</dbReference>
<dbReference type="UniPathway" id="UPA00219"/>
<dbReference type="PANTHER" id="PTHR21581:SF11">
    <property type="entry name" value="D-ALANYL-D-ALANINE CARBOXYPEPTIDASE DACA"/>
    <property type="match status" value="1"/>
</dbReference>
<comment type="catalytic activity">
    <reaction evidence="12">
        <text>Preferential cleavage: (Ac)2-L-Lys-D-Ala-|-D-Ala. Also transpeptidation of peptidyl-alanyl moieties that are N-acyl substituents of D-alanine.</text>
        <dbReference type="EC" id="3.4.16.4"/>
    </reaction>
</comment>
<dbReference type="AlphaFoldDB" id="A0A1E5LD07"/>
<dbReference type="OrthoDB" id="9791132at2"/>
<keyword evidence="9" id="KW-0133">Cell shape</keyword>
<feature type="active site" evidence="13">
    <location>
        <position position="131"/>
    </location>
</feature>
<evidence type="ECO:0000256" key="9">
    <source>
        <dbReference type="ARBA" id="ARBA00022960"/>
    </source>
</evidence>
<dbReference type="SUPFAM" id="SSF56601">
    <property type="entry name" value="beta-lactamase/transpeptidase-like"/>
    <property type="match status" value="1"/>
</dbReference>
<protein>
    <recommendedName>
        <fullName evidence="4">serine-type D-Ala-D-Ala carboxypeptidase</fullName>
        <ecNumber evidence="4">3.4.16.4</ecNumber>
    </recommendedName>
</protein>
<evidence type="ECO:0000259" key="16">
    <source>
        <dbReference type="SMART" id="SM00936"/>
    </source>
</evidence>
<evidence type="ECO:0000256" key="7">
    <source>
        <dbReference type="ARBA" id="ARBA00022729"/>
    </source>
</evidence>
<dbReference type="STRING" id="1305675.BFG57_17615"/>
<dbReference type="EMBL" id="MJEH01000043">
    <property type="protein sequence ID" value="OEH91929.1"/>
    <property type="molecule type" value="Genomic_DNA"/>
</dbReference>
<keyword evidence="5 17" id="KW-0121">Carboxypeptidase</keyword>
<dbReference type="Pfam" id="PF07943">
    <property type="entry name" value="PBP5_C"/>
    <property type="match status" value="1"/>
</dbReference>
<evidence type="ECO:0000256" key="10">
    <source>
        <dbReference type="ARBA" id="ARBA00022984"/>
    </source>
</evidence>
<dbReference type="InterPro" id="IPR012907">
    <property type="entry name" value="Peptidase_S11_C"/>
</dbReference>
<dbReference type="InterPro" id="IPR037167">
    <property type="entry name" value="Peptidase_S11_C_sf"/>
</dbReference>
<dbReference type="SMART" id="SM00936">
    <property type="entry name" value="PBP5_C"/>
    <property type="match status" value="1"/>
</dbReference>
<dbReference type="GO" id="GO:0009252">
    <property type="term" value="P:peptidoglycan biosynthetic process"/>
    <property type="evidence" value="ECO:0007669"/>
    <property type="project" value="UniProtKB-UniPathway"/>
</dbReference>
<sequence length="453" mass="50289">MNNKWKKLVSSYLVLVLLIGLVTTSVGNRVHAAEQFDLNAKSAILIDAETGKILYASEPDLTLPPASMTKMMSEYLVLDAIKNKKVKWDDQVQITDYVFSISQNKELSNVPLRKDAQYTVKELYEAMAIYSANGATIALAEHIASSETNFVKMMNDKGQELGLKNFKFVNSTGLNNSDLNGNHPKGTGADEENMMSARATATLAYNLINQYPEVLETASVPTKTFREGTSDAIKMLNWNWMLSDIPGYLQQYAYEGLDGLKTGSTDLAGYCFTATAERNGMRLISVVMGTDSITKRFEETKKLLDYGFQNFEHKDIFPAGYETKGNKTLSVQKGKEKTVQISSEEPLTITINRGDEKNYAPIVKFDKSLLNDENALTAPIEQGQKVGYLTYEYKGEDEYGYITEDIAQKVNVPIVTESSVNKANWFVLTMRGIGGFFADIWASVSGAIKGLFS</sequence>
<evidence type="ECO:0000256" key="1">
    <source>
        <dbReference type="ARBA" id="ARBA00003217"/>
    </source>
</evidence>
<dbReference type="GO" id="GO:0071555">
    <property type="term" value="P:cell wall organization"/>
    <property type="evidence" value="ECO:0007669"/>
    <property type="project" value="UniProtKB-KW"/>
</dbReference>
<evidence type="ECO:0000256" key="15">
    <source>
        <dbReference type="RuleBase" id="RU004016"/>
    </source>
</evidence>
<evidence type="ECO:0000256" key="13">
    <source>
        <dbReference type="PIRSR" id="PIRSR618044-1"/>
    </source>
</evidence>
<keyword evidence="7" id="KW-0732">Signal</keyword>
<comment type="similarity">
    <text evidence="3 15">Belongs to the peptidase S11 family.</text>
</comment>
<evidence type="ECO:0000313" key="17">
    <source>
        <dbReference type="EMBL" id="OEH91929.1"/>
    </source>
</evidence>
<dbReference type="PRINTS" id="PR00725">
    <property type="entry name" value="DADACBPTASE1"/>
</dbReference>
<evidence type="ECO:0000256" key="11">
    <source>
        <dbReference type="ARBA" id="ARBA00023316"/>
    </source>
</evidence>
<keyword evidence="18" id="KW-1185">Reference proteome</keyword>